<dbReference type="InterPro" id="IPR033659">
    <property type="entry name" value="Ferrochelatase_N"/>
</dbReference>
<evidence type="ECO:0000256" key="11">
    <source>
        <dbReference type="SAM" id="MobiDB-lite"/>
    </source>
</evidence>
<dbReference type="Gene3D" id="3.40.50.1400">
    <property type="match status" value="2"/>
</dbReference>
<comment type="catalytic activity">
    <reaction evidence="8">
        <text>Fe-coproporphyrin III + 2 H(+) = coproporphyrin III + Fe(2+)</text>
        <dbReference type="Rhea" id="RHEA:49572"/>
        <dbReference type="ChEBI" id="CHEBI:15378"/>
        <dbReference type="ChEBI" id="CHEBI:29033"/>
        <dbReference type="ChEBI" id="CHEBI:68438"/>
        <dbReference type="ChEBI" id="CHEBI:131725"/>
        <dbReference type="EC" id="4.99.1.9"/>
    </reaction>
    <physiologicalReaction direction="right-to-left" evidence="8">
        <dbReference type="Rhea" id="RHEA:49574"/>
    </physiologicalReaction>
</comment>
<feature type="binding site" evidence="9">
    <location>
        <position position="219"/>
    </location>
    <ligand>
        <name>Fe(2+)</name>
        <dbReference type="ChEBI" id="CHEBI:29033"/>
    </ligand>
</feature>
<comment type="caution">
    <text evidence="12">The sequence shown here is derived from an EMBL/GenBank/DDBJ whole genome shotgun (WGS) entry which is preliminary data.</text>
</comment>
<dbReference type="PANTHER" id="PTHR11108">
    <property type="entry name" value="FERROCHELATASE"/>
    <property type="match status" value="1"/>
</dbReference>
<comment type="pathway">
    <text evidence="9 10">Porphyrin-containing compound metabolism; protoheme biosynthesis; protoheme from protoporphyrin-IX: step 1/1.</text>
</comment>
<dbReference type="RefSeq" id="WP_105193097.1">
    <property type="nucleotide sequence ID" value="NZ_PTQZ01000231.1"/>
</dbReference>
<evidence type="ECO:0000256" key="6">
    <source>
        <dbReference type="ARBA" id="ARBA00023239"/>
    </source>
</evidence>
<dbReference type="GO" id="GO:0006783">
    <property type="term" value="P:heme biosynthetic process"/>
    <property type="evidence" value="ECO:0007669"/>
    <property type="project" value="UniProtKB-UniRule"/>
</dbReference>
<keyword evidence="7 9" id="KW-0627">Porphyrin biosynthesis</keyword>
<dbReference type="PANTHER" id="PTHR11108:SF1">
    <property type="entry name" value="FERROCHELATASE, MITOCHONDRIAL"/>
    <property type="match status" value="1"/>
</dbReference>
<evidence type="ECO:0000256" key="7">
    <source>
        <dbReference type="ARBA" id="ARBA00023244"/>
    </source>
</evidence>
<evidence type="ECO:0000256" key="8">
    <source>
        <dbReference type="ARBA" id="ARBA00024536"/>
    </source>
</evidence>
<dbReference type="Proteomes" id="UP000243900">
    <property type="component" value="Unassembled WGS sequence"/>
</dbReference>
<comment type="similarity">
    <text evidence="1 9 10">Belongs to the ferrochelatase family.</text>
</comment>
<comment type="catalytic activity">
    <reaction evidence="9 10">
        <text>heme b + 2 H(+) = protoporphyrin IX + Fe(2+)</text>
        <dbReference type="Rhea" id="RHEA:22584"/>
        <dbReference type="ChEBI" id="CHEBI:15378"/>
        <dbReference type="ChEBI" id="CHEBI:29033"/>
        <dbReference type="ChEBI" id="CHEBI:57306"/>
        <dbReference type="ChEBI" id="CHEBI:60344"/>
        <dbReference type="EC" id="4.98.1.1"/>
    </reaction>
</comment>
<dbReference type="GO" id="GO:0004325">
    <property type="term" value="F:ferrochelatase activity"/>
    <property type="evidence" value="ECO:0007669"/>
    <property type="project" value="UniProtKB-UniRule"/>
</dbReference>
<evidence type="ECO:0000256" key="3">
    <source>
        <dbReference type="ARBA" id="ARBA00022723"/>
    </source>
</evidence>
<evidence type="ECO:0000256" key="9">
    <source>
        <dbReference type="HAMAP-Rule" id="MF_00323"/>
    </source>
</evidence>
<accession>A0A2P6AR57</accession>
<evidence type="ECO:0000313" key="12">
    <source>
        <dbReference type="EMBL" id="PQA34313.1"/>
    </source>
</evidence>
<dbReference type="UniPathway" id="UPA00252">
    <property type="reaction ID" value="UER00325"/>
</dbReference>
<dbReference type="InterPro" id="IPR033644">
    <property type="entry name" value="Ferrochelatase_C"/>
</dbReference>
<dbReference type="CDD" id="cd03411">
    <property type="entry name" value="Ferrochelatase_N"/>
    <property type="match status" value="1"/>
</dbReference>
<dbReference type="GO" id="GO:0005737">
    <property type="term" value="C:cytoplasm"/>
    <property type="evidence" value="ECO:0007669"/>
    <property type="project" value="UniProtKB-SubCell"/>
</dbReference>
<dbReference type="Pfam" id="PF00762">
    <property type="entry name" value="Ferrochelatase"/>
    <property type="match status" value="1"/>
</dbReference>
<gene>
    <name evidence="9" type="primary">hemH</name>
    <name evidence="12" type="ORF">C5O18_08360</name>
</gene>
<dbReference type="OrthoDB" id="9809741at2"/>
<comment type="subcellular location">
    <subcellularLocation>
        <location evidence="9 10">Cytoplasm</location>
    </subcellularLocation>
</comment>
<evidence type="ECO:0000256" key="2">
    <source>
        <dbReference type="ARBA" id="ARBA00022490"/>
    </source>
</evidence>
<sequence length="349" mass="38344">MSVIPPDAPSTAPDAAPAEGTGRPRIGIILSNLGTPDAPTPAAVRAYLREFLSDTRVIEVPRLVWFFILRLFVLPFRPRRVAHAYAGIWQEDSPMRLILAAQVAGVQQRLDTAFPGADVLVRPGMSYGRPALRASLDELQAAGCDQLLVLPLFPQYSATSSAVAYDQTGRWLRAQRRLPGLQIVRDYHDHPGYIAALADSIRRHWAVHGRAERLLFSYHGIPQPYADKGDPYPQQCHATTAAVVRALGLAEGEWDISFQSRFGLQEWVKPYTSELLAQWGGAGVASVQVLCPAFSADCLETLEEIAVENRDIFLKAGGQRYEYVPALNADPAHLDFLAGLLASRITALR</sequence>
<dbReference type="HAMAP" id="MF_00323">
    <property type="entry name" value="Ferrochelatase"/>
    <property type="match status" value="1"/>
</dbReference>
<feature type="binding site" evidence="9">
    <location>
        <position position="300"/>
    </location>
    <ligand>
        <name>Fe(2+)</name>
        <dbReference type="ChEBI" id="CHEBI:29033"/>
    </ligand>
</feature>
<dbReference type="AlphaFoldDB" id="A0A2P6AR57"/>
<evidence type="ECO:0000313" key="13">
    <source>
        <dbReference type="Proteomes" id="UP000243900"/>
    </source>
</evidence>
<feature type="compositionally biased region" description="Low complexity" evidence="11">
    <location>
        <begin position="9"/>
        <end position="18"/>
    </location>
</feature>
<keyword evidence="6 9" id="KW-0456">Lyase</keyword>
<dbReference type="FunFam" id="3.40.50.1400:FF:000002">
    <property type="entry name" value="Ferrochelatase"/>
    <property type="match status" value="1"/>
</dbReference>
<dbReference type="GO" id="GO:0046872">
    <property type="term" value="F:metal ion binding"/>
    <property type="evidence" value="ECO:0007669"/>
    <property type="project" value="UniProtKB-KW"/>
</dbReference>
<protein>
    <recommendedName>
        <fullName evidence="9 10">Ferrochelatase</fullName>
        <ecNumber evidence="9 10">4.98.1.1</ecNumber>
    </recommendedName>
    <alternativeName>
        <fullName evidence="9">Heme synthase</fullName>
    </alternativeName>
    <alternativeName>
        <fullName evidence="9">Protoheme ferro-lyase</fullName>
    </alternativeName>
</protein>
<dbReference type="CDD" id="cd00419">
    <property type="entry name" value="Ferrochelatase_C"/>
    <property type="match status" value="1"/>
</dbReference>
<dbReference type="InterPro" id="IPR001015">
    <property type="entry name" value="Ferrochelatase"/>
</dbReference>
<dbReference type="EC" id="4.98.1.1" evidence="9 10"/>
<reference evidence="13" key="1">
    <citation type="submission" date="2018-02" db="EMBL/GenBank/DDBJ databases">
        <title>Genome sequencing of Solimonas sp. HR-BB.</title>
        <authorList>
            <person name="Lee Y."/>
            <person name="Jeon C.O."/>
        </authorList>
    </citation>
    <scope>NUCLEOTIDE SEQUENCE [LARGE SCALE GENOMIC DNA]</scope>
    <source>
        <strain evidence="13">HR-E</strain>
    </source>
</reference>
<dbReference type="PROSITE" id="PS00534">
    <property type="entry name" value="FERROCHELATASE"/>
    <property type="match status" value="1"/>
</dbReference>
<organism evidence="12 13">
    <name type="scientific">Amnimonas aquatica</name>
    <dbReference type="NCBI Taxonomy" id="2094561"/>
    <lineage>
        <taxon>Bacteria</taxon>
        <taxon>Pseudomonadati</taxon>
        <taxon>Pseudomonadota</taxon>
        <taxon>Gammaproteobacteria</taxon>
        <taxon>Moraxellales</taxon>
        <taxon>Moraxellaceae</taxon>
        <taxon>Amnimonas</taxon>
    </lineage>
</organism>
<dbReference type="InterPro" id="IPR019772">
    <property type="entry name" value="Ferrochelatase_AS"/>
</dbReference>
<keyword evidence="3 9" id="KW-0479">Metal-binding</keyword>
<evidence type="ECO:0000256" key="4">
    <source>
        <dbReference type="ARBA" id="ARBA00023004"/>
    </source>
</evidence>
<feature type="region of interest" description="Disordered" evidence="11">
    <location>
        <begin position="1"/>
        <end position="22"/>
    </location>
</feature>
<dbReference type="EMBL" id="PTQZ01000231">
    <property type="protein sequence ID" value="PQA34313.1"/>
    <property type="molecule type" value="Genomic_DNA"/>
</dbReference>
<name>A0A2P6AR57_9GAMM</name>
<evidence type="ECO:0000256" key="1">
    <source>
        <dbReference type="ARBA" id="ARBA00007718"/>
    </source>
</evidence>
<comment type="function">
    <text evidence="9 10">Catalyzes the ferrous insertion into protoporphyrin IX.</text>
</comment>
<proteinExistence type="inferred from homology"/>
<evidence type="ECO:0000256" key="10">
    <source>
        <dbReference type="RuleBase" id="RU000607"/>
    </source>
</evidence>
<keyword evidence="4 9" id="KW-0408">Iron</keyword>
<keyword evidence="13" id="KW-1185">Reference proteome</keyword>
<keyword evidence="5 9" id="KW-0350">Heme biosynthesis</keyword>
<dbReference type="NCBIfam" id="TIGR00109">
    <property type="entry name" value="hemH"/>
    <property type="match status" value="1"/>
</dbReference>
<evidence type="ECO:0000256" key="5">
    <source>
        <dbReference type="ARBA" id="ARBA00023133"/>
    </source>
</evidence>
<dbReference type="SUPFAM" id="SSF53800">
    <property type="entry name" value="Chelatase"/>
    <property type="match status" value="1"/>
</dbReference>
<keyword evidence="2 9" id="KW-0963">Cytoplasm</keyword>